<dbReference type="Pfam" id="PF11392">
    <property type="entry name" value="AllH"/>
    <property type="match status" value="1"/>
</dbReference>
<dbReference type="RefSeq" id="WP_149279661.1">
    <property type="nucleotide sequence ID" value="NZ_CP043506.1"/>
</dbReference>
<feature type="chain" id="PRO_5022816026" evidence="1">
    <location>
        <begin position="21"/>
        <end position="285"/>
    </location>
</feature>
<keyword evidence="1" id="KW-0732">Signal</keyword>
<dbReference type="OrthoDB" id="7221619at2"/>
<dbReference type="AlphaFoldDB" id="A0A5C1YQU4"/>
<protein>
    <submittedName>
        <fullName evidence="2">DUF2877 domain-containing protein</fullName>
    </submittedName>
</protein>
<proteinExistence type="predicted"/>
<keyword evidence="3" id="KW-1185">Reference proteome</keyword>
<organism evidence="2 3">
    <name type="scientific">Acetobacter vaccinii</name>
    <dbReference type="NCBI Taxonomy" id="2592655"/>
    <lineage>
        <taxon>Bacteria</taxon>
        <taxon>Pseudomonadati</taxon>
        <taxon>Pseudomonadota</taxon>
        <taxon>Alphaproteobacteria</taxon>
        <taxon>Acetobacterales</taxon>
        <taxon>Acetobacteraceae</taxon>
        <taxon>Acetobacter</taxon>
    </lineage>
</organism>
<feature type="signal peptide" evidence="1">
    <location>
        <begin position="1"/>
        <end position="20"/>
    </location>
</feature>
<accession>A0A5C1YQU4</accession>
<gene>
    <name evidence="2" type="ORF">FLP30_09755</name>
</gene>
<name>A0A5C1YQU4_9PROT</name>
<reference evidence="2 3" key="1">
    <citation type="submission" date="2019-09" db="EMBL/GenBank/DDBJ databases">
        <title>Genome sequencing of strain KACC 21233.</title>
        <authorList>
            <person name="Heo J."/>
            <person name="Kim S.-J."/>
            <person name="Kim J.-S."/>
            <person name="Hong S.-B."/>
            <person name="Kwon S.-W."/>
        </authorList>
    </citation>
    <scope>NUCLEOTIDE SEQUENCE [LARGE SCALE GENOMIC DNA]</scope>
    <source>
        <strain evidence="2 3">KACC 21233</strain>
    </source>
</reference>
<dbReference type="KEGG" id="acek:FLP30_09755"/>
<sequence length="285" mass="30401">MTGIRVRRVGAFIAPAVAHAAGPVRVLAVFPRHLYIIFRVGDEDVTAIICAPTEQDGPLCIVLEQWPDWTGLHGQYGFFQNGILKLGLYNIIFQDFCIFPSAVPIAEGKVLRSQSELIEIAQTIQHGSEFLSSVLVGKNLSFIKDDDVLMLETGLRENNASLLQSSATALAGVGMGLTPAGDDFLCGVMLAAWFYMPEARALCAPLRHGALGMTTTLSYAFLDSAAAGHASAVWCAFLDALKTSDHASSLYKHMVAVVAHGATSGADALAGFLWAAGIMQTESSR</sequence>
<dbReference type="Proteomes" id="UP000324536">
    <property type="component" value="Chromosome"/>
</dbReference>
<evidence type="ECO:0000313" key="3">
    <source>
        <dbReference type="Proteomes" id="UP000324536"/>
    </source>
</evidence>
<dbReference type="EMBL" id="CP043506">
    <property type="protein sequence ID" value="QEO17985.1"/>
    <property type="molecule type" value="Genomic_DNA"/>
</dbReference>
<dbReference type="InterPro" id="IPR021530">
    <property type="entry name" value="AllH-like"/>
</dbReference>
<evidence type="ECO:0000256" key="1">
    <source>
        <dbReference type="SAM" id="SignalP"/>
    </source>
</evidence>
<evidence type="ECO:0000313" key="2">
    <source>
        <dbReference type="EMBL" id="QEO17985.1"/>
    </source>
</evidence>